<proteinExistence type="inferred from homology"/>
<evidence type="ECO:0000256" key="2">
    <source>
        <dbReference type="ARBA" id="ARBA00023203"/>
    </source>
</evidence>
<accession>A0A8J4SJL3</accession>
<evidence type="ECO:0000256" key="1">
    <source>
        <dbReference type="ARBA" id="ARBA00006844"/>
    </source>
</evidence>
<comment type="similarity">
    <text evidence="1">Belongs to the actin-binding proteins ADF family.</text>
</comment>
<dbReference type="Pfam" id="PF00241">
    <property type="entry name" value="Cofilin_ADF"/>
    <property type="match status" value="1"/>
</dbReference>
<evidence type="ECO:0000313" key="5">
    <source>
        <dbReference type="Proteomes" id="UP000748531"/>
    </source>
</evidence>
<gene>
    <name evidence="4" type="ORF">PHET_11066</name>
</gene>
<name>A0A8J4SJL3_9TREM</name>
<dbReference type="InterPro" id="IPR029006">
    <property type="entry name" value="ADF-H/Gelsolin-like_dom_sf"/>
</dbReference>
<evidence type="ECO:0000313" key="4">
    <source>
        <dbReference type="EMBL" id="KAF5396015.1"/>
    </source>
</evidence>
<organism evidence="4 5">
    <name type="scientific">Paragonimus heterotremus</name>
    <dbReference type="NCBI Taxonomy" id="100268"/>
    <lineage>
        <taxon>Eukaryota</taxon>
        <taxon>Metazoa</taxon>
        <taxon>Spiralia</taxon>
        <taxon>Lophotrochozoa</taxon>
        <taxon>Platyhelminthes</taxon>
        <taxon>Trematoda</taxon>
        <taxon>Digenea</taxon>
        <taxon>Plagiorchiida</taxon>
        <taxon>Troglotremata</taxon>
        <taxon>Troglotrematidae</taxon>
        <taxon>Paragonimus</taxon>
    </lineage>
</organism>
<dbReference type="PRINTS" id="PR00006">
    <property type="entry name" value="COFILIN"/>
</dbReference>
<comment type="caution">
    <text evidence="4">The sequence shown here is derived from an EMBL/GenBank/DDBJ whole genome shotgun (WGS) entry which is preliminary data.</text>
</comment>
<keyword evidence="2" id="KW-0009">Actin-binding</keyword>
<evidence type="ECO:0000259" key="3">
    <source>
        <dbReference type="PROSITE" id="PS51263"/>
    </source>
</evidence>
<protein>
    <submittedName>
        <fullName evidence="4">Cofilin/tropomyosin-type actin-binding protein</fullName>
    </submittedName>
</protein>
<dbReference type="Proteomes" id="UP000748531">
    <property type="component" value="Unassembled WGS sequence"/>
</dbReference>
<dbReference type="CDD" id="cd11286">
    <property type="entry name" value="ADF_cofilin_like"/>
    <property type="match status" value="1"/>
</dbReference>
<dbReference type="GO" id="GO:0003779">
    <property type="term" value="F:actin binding"/>
    <property type="evidence" value="ECO:0007669"/>
    <property type="project" value="UniProtKB-KW"/>
</dbReference>
<dbReference type="GO" id="GO:0030042">
    <property type="term" value="P:actin filament depolymerization"/>
    <property type="evidence" value="ECO:0007669"/>
    <property type="project" value="InterPro"/>
</dbReference>
<dbReference type="InterPro" id="IPR017904">
    <property type="entry name" value="ADF/Cofilin"/>
</dbReference>
<sequence length="135" mass="15777">MASGVKCNQACIDAFNDLKLRKTYRYILFHIYNNEEIQILRKADRSATYDDFKQDLLDAMDEGEGRYAVFDYECPMKMPTLIFVSWTPSVLNIRKKLIYAASKDAIQKKLIGIKHAVEANDLDEIEEEEIRKKFE</sequence>
<keyword evidence="5" id="KW-1185">Reference proteome</keyword>
<dbReference type="OrthoDB" id="10249245at2759"/>
<dbReference type="SMART" id="SM00102">
    <property type="entry name" value="ADF"/>
    <property type="match status" value="1"/>
</dbReference>
<dbReference type="SUPFAM" id="SSF55753">
    <property type="entry name" value="Actin depolymerizing proteins"/>
    <property type="match status" value="1"/>
</dbReference>
<feature type="domain" description="ADF-H" evidence="3">
    <location>
        <begin position="2"/>
        <end position="135"/>
    </location>
</feature>
<dbReference type="PROSITE" id="PS51263">
    <property type="entry name" value="ADF_H"/>
    <property type="match status" value="1"/>
</dbReference>
<dbReference type="Gene3D" id="3.40.20.10">
    <property type="entry name" value="Severin"/>
    <property type="match status" value="1"/>
</dbReference>
<dbReference type="AlphaFoldDB" id="A0A8J4SJL3"/>
<dbReference type="InterPro" id="IPR002108">
    <property type="entry name" value="ADF-H"/>
</dbReference>
<dbReference type="PANTHER" id="PTHR11913">
    <property type="entry name" value="COFILIN-RELATED"/>
    <property type="match status" value="1"/>
</dbReference>
<reference evidence="4" key="1">
    <citation type="submission" date="2019-05" db="EMBL/GenBank/DDBJ databases">
        <title>Annotation for the trematode Paragonimus heterotremus.</title>
        <authorList>
            <person name="Choi Y.-J."/>
        </authorList>
    </citation>
    <scope>NUCLEOTIDE SEQUENCE</scope>
    <source>
        <strain evidence="4">LC</strain>
    </source>
</reference>
<dbReference type="GO" id="GO:0015629">
    <property type="term" value="C:actin cytoskeleton"/>
    <property type="evidence" value="ECO:0007669"/>
    <property type="project" value="InterPro"/>
</dbReference>
<dbReference type="EMBL" id="LUCH01009455">
    <property type="protein sequence ID" value="KAF5396015.1"/>
    <property type="molecule type" value="Genomic_DNA"/>
</dbReference>